<sequence length="188" mass="21970">MIKAEIVDKRLVVQLLTRAFEDNLSVNYIVRNDEQRTERIAALIDYSFNMCSLFGEVWLSNDRKACALILYPQHKKTTLSAILLDIKLIFKAIGVDGIRKALDRESKIKSKQPKEPMAYLWFIAVDPSEQHKGIGSKLLQEVITYSQDQQLMLYLETSTVKNLPWYDRYGFKVYDQLDLTHTLYFLKR</sequence>
<feature type="domain" description="N-acetyltransferase" evidence="1">
    <location>
        <begin position="118"/>
        <end position="188"/>
    </location>
</feature>
<dbReference type="InterPro" id="IPR016181">
    <property type="entry name" value="Acyl_CoA_acyltransferase"/>
</dbReference>
<evidence type="ECO:0000259" key="1">
    <source>
        <dbReference type="PROSITE" id="PS51186"/>
    </source>
</evidence>
<evidence type="ECO:0000313" key="2">
    <source>
        <dbReference type="EMBL" id="MBB6108690.1"/>
    </source>
</evidence>
<dbReference type="EMBL" id="JACHCB010000002">
    <property type="protein sequence ID" value="MBB6108690.1"/>
    <property type="molecule type" value="Genomic_DNA"/>
</dbReference>
<dbReference type="InterPro" id="IPR052523">
    <property type="entry name" value="Trichothecene_AcTrans"/>
</dbReference>
<dbReference type="Proteomes" id="UP000541583">
    <property type="component" value="Unassembled WGS sequence"/>
</dbReference>
<gene>
    <name evidence="2" type="ORF">HDF23_001425</name>
</gene>
<protein>
    <submittedName>
        <fullName evidence="2">GNAT superfamily N-acetyltransferase</fullName>
    </submittedName>
</protein>
<evidence type="ECO:0000313" key="3">
    <source>
        <dbReference type="Proteomes" id="UP000541583"/>
    </source>
</evidence>
<dbReference type="RefSeq" id="WP_076370824.1">
    <property type="nucleotide sequence ID" value="NZ_FTMG01000002.1"/>
</dbReference>
<proteinExistence type="predicted"/>
<dbReference type="Pfam" id="PF00583">
    <property type="entry name" value="Acetyltransf_1"/>
    <property type="match status" value="1"/>
</dbReference>
<dbReference type="PROSITE" id="PS51186">
    <property type="entry name" value="GNAT"/>
    <property type="match status" value="1"/>
</dbReference>
<accession>A0ABR6PI76</accession>
<reference evidence="2 3" key="1">
    <citation type="submission" date="2020-08" db="EMBL/GenBank/DDBJ databases">
        <title>Genomic Encyclopedia of Type Strains, Phase IV (KMG-V): Genome sequencing to study the core and pangenomes of soil and plant-associated prokaryotes.</title>
        <authorList>
            <person name="Whitman W."/>
        </authorList>
    </citation>
    <scope>NUCLEOTIDE SEQUENCE [LARGE SCALE GENOMIC DNA]</scope>
    <source>
        <strain evidence="2 3">ANJLi2</strain>
    </source>
</reference>
<dbReference type="InterPro" id="IPR000182">
    <property type="entry name" value="GNAT_dom"/>
</dbReference>
<dbReference type="CDD" id="cd04301">
    <property type="entry name" value="NAT_SF"/>
    <property type="match status" value="1"/>
</dbReference>
<dbReference type="PANTHER" id="PTHR42791:SF1">
    <property type="entry name" value="N-ACETYLTRANSFERASE DOMAIN-CONTAINING PROTEIN"/>
    <property type="match status" value="1"/>
</dbReference>
<dbReference type="PANTHER" id="PTHR42791">
    <property type="entry name" value="GNAT FAMILY ACETYLTRANSFERASE"/>
    <property type="match status" value="1"/>
</dbReference>
<comment type="caution">
    <text evidence="2">The sequence shown here is derived from an EMBL/GenBank/DDBJ whole genome shotgun (WGS) entry which is preliminary data.</text>
</comment>
<organism evidence="2 3">
    <name type="scientific">Mucilaginibacter lappiensis</name>
    <dbReference type="NCBI Taxonomy" id="354630"/>
    <lineage>
        <taxon>Bacteria</taxon>
        <taxon>Pseudomonadati</taxon>
        <taxon>Bacteroidota</taxon>
        <taxon>Sphingobacteriia</taxon>
        <taxon>Sphingobacteriales</taxon>
        <taxon>Sphingobacteriaceae</taxon>
        <taxon>Mucilaginibacter</taxon>
    </lineage>
</organism>
<dbReference type="SUPFAM" id="SSF55729">
    <property type="entry name" value="Acyl-CoA N-acyltransferases (Nat)"/>
    <property type="match status" value="1"/>
</dbReference>
<name>A0ABR6PI76_9SPHI</name>
<keyword evidence="3" id="KW-1185">Reference proteome</keyword>
<dbReference type="Gene3D" id="3.40.630.30">
    <property type="match status" value="1"/>
</dbReference>